<feature type="compositionally biased region" description="Polar residues" evidence="1">
    <location>
        <begin position="51"/>
        <end position="83"/>
    </location>
</feature>
<sequence>MSNRKQRYWAGKVIAESESESEDSDSNASTKGVEEEERNVEKNTKSLENIKITNNNKPVKTPQSNNQKNEVLKKNTQNYTSSNKEVEEKNDNFLKVQDVEEEEVERRRRLKLRQMQKKREEEEQALKNQAAEESSEESEEETEDESEEESEEEEAPKALLKPVFISKAKREALAEQKKKELQNNDFEGEEAKRQKEILVRKKLSHRMVEDEIRREQADAEVKIAFEVDDTDGLNEEEELEQWRLREFTRIKRDRNEAQLREQERLDTERRRKMTDQEIMEENERLHGPVKEKQTLQFMQRYYHKGAFFMDDESEVLKKSYDQPTLEDKFNKELLPEVMQVKVSYIFANKRKK</sequence>
<feature type="region of interest" description="Disordered" evidence="1">
    <location>
        <begin position="260"/>
        <end position="290"/>
    </location>
</feature>
<name>A0AAD5TWL3_9FUNG</name>
<reference evidence="3" key="1">
    <citation type="submission" date="2020-05" db="EMBL/GenBank/DDBJ databases">
        <title>Phylogenomic resolution of chytrid fungi.</title>
        <authorList>
            <person name="Stajich J.E."/>
            <person name="Amses K."/>
            <person name="Simmons R."/>
            <person name="Seto K."/>
            <person name="Myers J."/>
            <person name="Bonds A."/>
            <person name="Quandt C.A."/>
            <person name="Barry K."/>
            <person name="Liu P."/>
            <person name="Grigoriev I."/>
            <person name="Longcore J.E."/>
            <person name="James T.Y."/>
        </authorList>
    </citation>
    <scope>NUCLEOTIDE SEQUENCE</scope>
    <source>
        <strain evidence="3">JEL0476</strain>
    </source>
</reference>
<accession>A0AAD5TWL3</accession>
<protein>
    <submittedName>
        <fullName evidence="3">Microfibrillar-associated protein 1</fullName>
    </submittedName>
</protein>
<evidence type="ECO:0000259" key="2">
    <source>
        <dbReference type="Pfam" id="PF06991"/>
    </source>
</evidence>
<keyword evidence="4" id="KW-1185">Reference proteome</keyword>
<feature type="region of interest" description="Disordered" evidence="1">
    <location>
        <begin position="1"/>
        <end position="163"/>
    </location>
</feature>
<gene>
    <name evidence="3" type="primary">MFAP1</name>
    <name evidence="3" type="ORF">HK099_001192</name>
</gene>
<dbReference type="AlphaFoldDB" id="A0AAD5TWL3"/>
<dbReference type="Pfam" id="PF06991">
    <property type="entry name" value="MFAP1"/>
    <property type="match status" value="1"/>
</dbReference>
<feature type="domain" description="Micro-fibrillar-associated protein 1 C-terminal" evidence="2">
    <location>
        <begin position="150"/>
        <end position="342"/>
    </location>
</feature>
<feature type="non-terminal residue" evidence="3">
    <location>
        <position position="1"/>
    </location>
</feature>
<feature type="region of interest" description="Disordered" evidence="1">
    <location>
        <begin position="174"/>
        <end position="193"/>
    </location>
</feature>
<dbReference type="InterPro" id="IPR033194">
    <property type="entry name" value="MFAP1"/>
</dbReference>
<evidence type="ECO:0000256" key="1">
    <source>
        <dbReference type="SAM" id="MobiDB-lite"/>
    </source>
</evidence>
<dbReference type="EMBL" id="JADGJW010001311">
    <property type="protein sequence ID" value="KAJ3204346.1"/>
    <property type="molecule type" value="Genomic_DNA"/>
</dbReference>
<dbReference type="PANTHER" id="PTHR15327">
    <property type="entry name" value="MICROFIBRIL-ASSOCIATED PROTEIN"/>
    <property type="match status" value="1"/>
</dbReference>
<dbReference type="Proteomes" id="UP001211065">
    <property type="component" value="Unassembled WGS sequence"/>
</dbReference>
<dbReference type="InterPro" id="IPR009730">
    <property type="entry name" value="MFAP1_C"/>
</dbReference>
<organism evidence="3 4">
    <name type="scientific">Clydaea vesicula</name>
    <dbReference type="NCBI Taxonomy" id="447962"/>
    <lineage>
        <taxon>Eukaryota</taxon>
        <taxon>Fungi</taxon>
        <taxon>Fungi incertae sedis</taxon>
        <taxon>Chytridiomycota</taxon>
        <taxon>Chytridiomycota incertae sedis</taxon>
        <taxon>Chytridiomycetes</taxon>
        <taxon>Lobulomycetales</taxon>
        <taxon>Lobulomycetaceae</taxon>
        <taxon>Clydaea</taxon>
    </lineage>
</organism>
<feature type="compositionally biased region" description="Acidic residues" evidence="1">
    <location>
        <begin position="133"/>
        <end position="154"/>
    </location>
</feature>
<comment type="caution">
    <text evidence="3">The sequence shown here is derived from an EMBL/GenBank/DDBJ whole genome shotgun (WGS) entry which is preliminary data.</text>
</comment>
<evidence type="ECO:0000313" key="4">
    <source>
        <dbReference type="Proteomes" id="UP001211065"/>
    </source>
</evidence>
<evidence type="ECO:0000313" key="3">
    <source>
        <dbReference type="EMBL" id="KAJ3204346.1"/>
    </source>
</evidence>
<feature type="compositionally biased region" description="Basic residues" evidence="1">
    <location>
        <begin position="107"/>
        <end position="116"/>
    </location>
</feature>
<proteinExistence type="predicted"/>